<feature type="domain" description="KANL3/Tex30 alpha/beta hydrolase-like" evidence="1">
    <location>
        <begin position="37"/>
        <end position="165"/>
    </location>
</feature>
<dbReference type="Proteomes" id="UP000249061">
    <property type="component" value="Unassembled WGS sequence"/>
</dbReference>
<dbReference type="Gene3D" id="3.40.50.1820">
    <property type="entry name" value="alpha/beta hydrolase"/>
    <property type="match status" value="1"/>
</dbReference>
<accession>A0A2W5VD37</accession>
<dbReference type="EMBL" id="QFQP01000008">
    <property type="protein sequence ID" value="PZR13914.1"/>
    <property type="molecule type" value="Genomic_DNA"/>
</dbReference>
<protein>
    <recommendedName>
        <fullName evidence="1">KANL3/Tex30 alpha/beta hydrolase-like domain-containing protein</fullName>
    </recommendedName>
</protein>
<dbReference type="InterPro" id="IPR046879">
    <property type="entry name" value="KANL3/Tex30_Abhydrolase"/>
</dbReference>
<dbReference type="PANTHER" id="PTHR13136:SF11">
    <property type="entry name" value="TESTIS-EXPRESSED PROTEIN 30"/>
    <property type="match status" value="1"/>
</dbReference>
<proteinExistence type="predicted"/>
<dbReference type="InterPro" id="IPR026555">
    <property type="entry name" value="NSL3/Tex30"/>
</dbReference>
<evidence type="ECO:0000259" key="1">
    <source>
        <dbReference type="Pfam" id="PF20408"/>
    </source>
</evidence>
<reference evidence="2 3" key="1">
    <citation type="submission" date="2017-08" db="EMBL/GenBank/DDBJ databases">
        <title>Infants hospitalized years apart are colonized by the same room-sourced microbial strains.</title>
        <authorList>
            <person name="Brooks B."/>
            <person name="Olm M.R."/>
            <person name="Firek B.A."/>
            <person name="Baker R."/>
            <person name="Thomas B.C."/>
            <person name="Morowitz M.J."/>
            <person name="Banfield J.F."/>
        </authorList>
    </citation>
    <scope>NUCLEOTIDE SEQUENCE [LARGE SCALE GENOMIC DNA]</scope>
    <source>
        <strain evidence="2">S2_003_000_R2_14</strain>
    </source>
</reference>
<evidence type="ECO:0000313" key="3">
    <source>
        <dbReference type="Proteomes" id="UP000249061"/>
    </source>
</evidence>
<dbReference type="SUPFAM" id="SSF53474">
    <property type="entry name" value="alpha/beta-Hydrolases"/>
    <property type="match status" value="1"/>
</dbReference>
<sequence>MSRATVVMLPGFNGSADQPILVKLERLLPDFECVRLAPPRLKLLENLDHHVAWLREETATLKGPLVFVGRSFGGRLSIRLAAELQFAALVLLGFPVRPPSKKRPLDEAALAAVRCPTLIVQGTKDELGPLSVLRPIVKKSKCIEMLELEGAGHSFGSKEKKALEAVSAWLAQTVERAGGAGSAPT</sequence>
<dbReference type="Pfam" id="PF20408">
    <property type="entry name" value="Abhydrolase_11"/>
    <property type="match status" value="1"/>
</dbReference>
<dbReference type="InterPro" id="IPR029058">
    <property type="entry name" value="AB_hydrolase_fold"/>
</dbReference>
<dbReference type="AlphaFoldDB" id="A0A2W5VD37"/>
<evidence type="ECO:0000313" key="2">
    <source>
        <dbReference type="EMBL" id="PZR13914.1"/>
    </source>
</evidence>
<gene>
    <name evidence="2" type="ORF">DI536_11325</name>
</gene>
<organism evidence="2 3">
    <name type="scientific">Archangium gephyra</name>
    <dbReference type="NCBI Taxonomy" id="48"/>
    <lineage>
        <taxon>Bacteria</taxon>
        <taxon>Pseudomonadati</taxon>
        <taxon>Myxococcota</taxon>
        <taxon>Myxococcia</taxon>
        <taxon>Myxococcales</taxon>
        <taxon>Cystobacterineae</taxon>
        <taxon>Archangiaceae</taxon>
        <taxon>Archangium</taxon>
    </lineage>
</organism>
<name>A0A2W5VD37_9BACT</name>
<dbReference type="PANTHER" id="PTHR13136">
    <property type="entry name" value="TESTIS DEVELOPMENT PROTEIN PRTD"/>
    <property type="match status" value="1"/>
</dbReference>
<comment type="caution">
    <text evidence="2">The sequence shown here is derived from an EMBL/GenBank/DDBJ whole genome shotgun (WGS) entry which is preliminary data.</text>
</comment>